<evidence type="ECO:0000313" key="3">
    <source>
        <dbReference type="EMBL" id="DAD33085.1"/>
    </source>
</evidence>
<feature type="compositionally biased region" description="Basic and acidic residues" evidence="1">
    <location>
        <begin position="73"/>
        <end position="84"/>
    </location>
</feature>
<protein>
    <submittedName>
        <fullName evidence="3">Uncharacterized protein</fullName>
    </submittedName>
</protein>
<proteinExistence type="predicted"/>
<gene>
    <name evidence="3" type="ORF">HUJ06_011936</name>
</gene>
<evidence type="ECO:0000313" key="4">
    <source>
        <dbReference type="Proteomes" id="UP000607653"/>
    </source>
</evidence>
<dbReference type="Proteomes" id="UP000607653">
    <property type="component" value="Unassembled WGS sequence"/>
</dbReference>
<name>A0A822YPY2_NELNU</name>
<comment type="caution">
    <text evidence="3">The sequence shown here is derived from an EMBL/GenBank/DDBJ whole genome shotgun (WGS) entry which is preliminary data.</text>
</comment>
<keyword evidence="2" id="KW-0732">Signal</keyword>
<organism evidence="3 4">
    <name type="scientific">Nelumbo nucifera</name>
    <name type="common">Sacred lotus</name>
    <dbReference type="NCBI Taxonomy" id="4432"/>
    <lineage>
        <taxon>Eukaryota</taxon>
        <taxon>Viridiplantae</taxon>
        <taxon>Streptophyta</taxon>
        <taxon>Embryophyta</taxon>
        <taxon>Tracheophyta</taxon>
        <taxon>Spermatophyta</taxon>
        <taxon>Magnoliopsida</taxon>
        <taxon>Proteales</taxon>
        <taxon>Nelumbonaceae</taxon>
        <taxon>Nelumbo</taxon>
    </lineage>
</organism>
<feature type="region of interest" description="Disordered" evidence="1">
    <location>
        <begin position="65"/>
        <end position="129"/>
    </location>
</feature>
<feature type="signal peptide" evidence="2">
    <location>
        <begin position="1"/>
        <end position="23"/>
    </location>
</feature>
<feature type="chain" id="PRO_5032333656" evidence="2">
    <location>
        <begin position="24"/>
        <end position="129"/>
    </location>
</feature>
<keyword evidence="4" id="KW-1185">Reference proteome</keyword>
<dbReference type="EMBL" id="DUZY01000003">
    <property type="protein sequence ID" value="DAD33085.1"/>
    <property type="molecule type" value="Genomic_DNA"/>
</dbReference>
<evidence type="ECO:0000256" key="2">
    <source>
        <dbReference type="SAM" id="SignalP"/>
    </source>
</evidence>
<dbReference type="AlphaFoldDB" id="A0A822YPY2"/>
<accession>A0A822YPY2</accession>
<evidence type="ECO:0000256" key="1">
    <source>
        <dbReference type="SAM" id="MobiDB-lite"/>
    </source>
</evidence>
<reference evidence="3 4" key="1">
    <citation type="journal article" date="2020" name="Mol. Biol. Evol.">
        <title>Distinct Expression and Methylation Patterns for Genes with Different Fates following a Single Whole-Genome Duplication in Flowering Plants.</title>
        <authorList>
            <person name="Shi T."/>
            <person name="Rahmani R.S."/>
            <person name="Gugger P.F."/>
            <person name="Wang M."/>
            <person name="Li H."/>
            <person name="Zhang Y."/>
            <person name="Li Z."/>
            <person name="Wang Q."/>
            <person name="Van de Peer Y."/>
            <person name="Marchal K."/>
            <person name="Chen J."/>
        </authorList>
    </citation>
    <scope>NUCLEOTIDE SEQUENCE [LARGE SCALE GENOMIC DNA]</scope>
    <source>
        <tissue evidence="3">Leaf</tissue>
    </source>
</reference>
<sequence>MKTLLILVITVGWMYLATQPADANKLEVTSSKYTVAEHKKNSYQLPPDNPKYVVNLGRKVQVGRTGANNLTAKTRDPGIGHAAEDFNNEAIKVDNGIDDDNESFGRHGHPSGSSTNTHHVYPDYKQPPH</sequence>